<name>A0AAD5TQL9_9FUNG</name>
<accession>A0AAD5TQL9</accession>
<evidence type="ECO:0000256" key="2">
    <source>
        <dbReference type="SAM" id="MobiDB-lite"/>
    </source>
</evidence>
<feature type="region of interest" description="Disordered" evidence="2">
    <location>
        <begin position="1"/>
        <end position="56"/>
    </location>
</feature>
<feature type="compositionally biased region" description="Low complexity" evidence="2">
    <location>
        <begin position="1"/>
        <end position="14"/>
    </location>
</feature>
<feature type="coiled-coil region" evidence="1">
    <location>
        <begin position="269"/>
        <end position="303"/>
    </location>
</feature>
<evidence type="ECO:0000313" key="4">
    <source>
        <dbReference type="Proteomes" id="UP001212152"/>
    </source>
</evidence>
<feature type="compositionally biased region" description="Polar residues" evidence="2">
    <location>
        <begin position="30"/>
        <end position="39"/>
    </location>
</feature>
<sequence>MPATANASASATDSSVKKNVTVRAPADRTPSPSLQTPTDTEPAPATIQPPRSRSTHSFEGLALDAETSDQLLTLLEASDSAGCDALIRKVFNLHPPPLPPSHFLTLSQSAALAHVYDPEVEDRVSRDNILAGLYIDAAAFGLRVGFTAWQLAIWMTVFADAHGSFTQQLTMGSDSGDEPTCSEVFIAALVRHNRPCRNIGGTPFSKQDAALLIDYWTYTYIKNQRLLAFVFGQPQDVSWTRYRAHLSTPPEFIPLAEAISAEKWEDHCRAQERAAAEKLREEMEEAQRIKQKQEDEAAAAAALKAAQVQVAAAPESPITLAPPPLAAPPLPDAAALFSPPPPIAIDPTPAGKTLAPAEIAAILSATIDAHIAALASHLDSCMDHQIGEMTRVVDSLVKDRDGGGGASGKKGAKAKTPTTEKDKGGGEKTADKDEKRAATAASAKRGKSSGKGK</sequence>
<keyword evidence="4" id="KW-1185">Reference proteome</keyword>
<dbReference type="Proteomes" id="UP001212152">
    <property type="component" value="Unassembled WGS sequence"/>
</dbReference>
<evidence type="ECO:0000313" key="3">
    <source>
        <dbReference type="EMBL" id="KAJ3184270.1"/>
    </source>
</evidence>
<comment type="caution">
    <text evidence="3">The sequence shown here is derived from an EMBL/GenBank/DDBJ whole genome shotgun (WGS) entry which is preliminary data.</text>
</comment>
<organism evidence="3 4">
    <name type="scientific">Geranomyces variabilis</name>
    <dbReference type="NCBI Taxonomy" id="109894"/>
    <lineage>
        <taxon>Eukaryota</taxon>
        <taxon>Fungi</taxon>
        <taxon>Fungi incertae sedis</taxon>
        <taxon>Chytridiomycota</taxon>
        <taxon>Chytridiomycota incertae sedis</taxon>
        <taxon>Chytridiomycetes</taxon>
        <taxon>Spizellomycetales</taxon>
        <taxon>Powellomycetaceae</taxon>
        <taxon>Geranomyces</taxon>
    </lineage>
</organism>
<feature type="region of interest" description="Disordered" evidence="2">
    <location>
        <begin position="397"/>
        <end position="453"/>
    </location>
</feature>
<keyword evidence="1" id="KW-0175">Coiled coil</keyword>
<evidence type="ECO:0000256" key="1">
    <source>
        <dbReference type="SAM" id="Coils"/>
    </source>
</evidence>
<dbReference type="EMBL" id="JADGJQ010000004">
    <property type="protein sequence ID" value="KAJ3184270.1"/>
    <property type="molecule type" value="Genomic_DNA"/>
</dbReference>
<reference evidence="3" key="1">
    <citation type="submission" date="2020-05" db="EMBL/GenBank/DDBJ databases">
        <title>Phylogenomic resolution of chytrid fungi.</title>
        <authorList>
            <person name="Stajich J.E."/>
            <person name="Amses K."/>
            <person name="Simmons R."/>
            <person name="Seto K."/>
            <person name="Myers J."/>
            <person name="Bonds A."/>
            <person name="Quandt C.A."/>
            <person name="Barry K."/>
            <person name="Liu P."/>
            <person name="Grigoriev I."/>
            <person name="Longcore J.E."/>
            <person name="James T.Y."/>
        </authorList>
    </citation>
    <scope>NUCLEOTIDE SEQUENCE</scope>
    <source>
        <strain evidence="3">JEL0379</strain>
    </source>
</reference>
<feature type="compositionally biased region" description="Basic residues" evidence="2">
    <location>
        <begin position="444"/>
        <end position="453"/>
    </location>
</feature>
<gene>
    <name evidence="3" type="ORF">HDU87_005117</name>
</gene>
<proteinExistence type="predicted"/>
<dbReference type="PANTHER" id="PTHR28457">
    <property type="entry name" value="COILED-COIL DOMAIN-CONTAINING PROTEIN 189"/>
    <property type="match status" value="1"/>
</dbReference>
<dbReference type="PANTHER" id="PTHR28457:SF1">
    <property type="entry name" value="CILIA- AND FLAGELLA-ASSOCIATED PROTEIN 119"/>
    <property type="match status" value="1"/>
</dbReference>
<protein>
    <submittedName>
        <fullName evidence="3">Uncharacterized protein</fullName>
    </submittedName>
</protein>
<dbReference type="InterPro" id="IPR032727">
    <property type="entry name" value="CLAMP"/>
</dbReference>
<feature type="compositionally biased region" description="Basic and acidic residues" evidence="2">
    <location>
        <begin position="418"/>
        <end position="437"/>
    </location>
</feature>
<dbReference type="AlphaFoldDB" id="A0AAD5TQL9"/>